<name>A0AAD4NKE3_9BILA</name>
<feature type="compositionally biased region" description="Low complexity" evidence="1">
    <location>
        <begin position="49"/>
        <end position="58"/>
    </location>
</feature>
<evidence type="ECO:0000313" key="2">
    <source>
        <dbReference type="EMBL" id="KAI1728533.1"/>
    </source>
</evidence>
<keyword evidence="3" id="KW-1185">Reference proteome</keyword>
<feature type="compositionally biased region" description="Acidic residues" evidence="1">
    <location>
        <begin position="1"/>
        <end position="12"/>
    </location>
</feature>
<organism evidence="2 3">
    <name type="scientific">Ditylenchus destructor</name>
    <dbReference type="NCBI Taxonomy" id="166010"/>
    <lineage>
        <taxon>Eukaryota</taxon>
        <taxon>Metazoa</taxon>
        <taxon>Ecdysozoa</taxon>
        <taxon>Nematoda</taxon>
        <taxon>Chromadorea</taxon>
        <taxon>Rhabditida</taxon>
        <taxon>Tylenchina</taxon>
        <taxon>Tylenchomorpha</taxon>
        <taxon>Sphaerularioidea</taxon>
        <taxon>Anguinidae</taxon>
        <taxon>Anguininae</taxon>
        <taxon>Ditylenchus</taxon>
    </lineage>
</organism>
<gene>
    <name evidence="2" type="ORF">DdX_00722</name>
</gene>
<dbReference type="Proteomes" id="UP001201812">
    <property type="component" value="Unassembled WGS sequence"/>
</dbReference>
<sequence>MYESESETEADNSSEVGVHSLKSEGPQSAVSKAASSASTPEIQRHIAKSPKAAAATAKKITKSQDAQSGPSKPKITQIVQDNTEVRDGNPVIEKTRAKQIHVTERRQHFQDNQNSDHLSFACHLFPRLSESNLQFHDIYWNYDRNNQTVILRKRIVKVSKLLKLNTVRYEKRQTGNVLAEEFLAEVCLVDCRPHTNQQIVSNVHSAIVPFQSSRISFAQRSDRPSIVIRSNYTQQEVVLRIALRQVASGGELGRVDLRLLDEQGKCCIPNRVQSHMFGDVRLSWEVTDVPARLIPQTDCLPDVLICEESWVSMLAAFRQLMCDALAKMESLPQTTWLCDPVMATFSQFVSNKALVEIFISLLSRQKDGVKAFRRIYMTYILPLLDLIKADSQYYSKEKAMEIAKDIEKNPNKIFQIFSDMPQAPLNVFDYTIHLSDSSHVLD</sequence>
<protein>
    <submittedName>
        <fullName evidence="2">Nephrocystin-1-like protein</fullName>
    </submittedName>
</protein>
<comment type="caution">
    <text evidence="2">The sequence shown here is derived from an EMBL/GenBank/DDBJ whole genome shotgun (WGS) entry which is preliminary data.</text>
</comment>
<feature type="region of interest" description="Disordered" evidence="1">
    <location>
        <begin position="1"/>
        <end position="86"/>
    </location>
</feature>
<proteinExistence type="predicted"/>
<dbReference type="EMBL" id="JAKKPZ010000001">
    <property type="protein sequence ID" value="KAI1728533.1"/>
    <property type="molecule type" value="Genomic_DNA"/>
</dbReference>
<reference evidence="2" key="1">
    <citation type="submission" date="2022-01" db="EMBL/GenBank/DDBJ databases">
        <title>Genome Sequence Resource for Two Populations of Ditylenchus destructor, the Migratory Endoparasitic Phytonematode.</title>
        <authorList>
            <person name="Zhang H."/>
            <person name="Lin R."/>
            <person name="Xie B."/>
        </authorList>
    </citation>
    <scope>NUCLEOTIDE SEQUENCE</scope>
    <source>
        <strain evidence="2">BazhouSP</strain>
    </source>
</reference>
<evidence type="ECO:0000313" key="3">
    <source>
        <dbReference type="Proteomes" id="UP001201812"/>
    </source>
</evidence>
<dbReference type="AlphaFoldDB" id="A0AAD4NKE3"/>
<accession>A0AAD4NKE3</accession>
<evidence type="ECO:0000256" key="1">
    <source>
        <dbReference type="SAM" id="MobiDB-lite"/>
    </source>
</evidence>
<feature type="compositionally biased region" description="Low complexity" evidence="1">
    <location>
        <begin position="28"/>
        <end position="38"/>
    </location>
</feature>